<feature type="compositionally biased region" description="Basic and acidic residues" evidence="2">
    <location>
        <begin position="629"/>
        <end position="640"/>
    </location>
</feature>
<evidence type="ECO:0000313" key="5">
    <source>
        <dbReference type="Proteomes" id="UP001620645"/>
    </source>
</evidence>
<evidence type="ECO:0000256" key="2">
    <source>
        <dbReference type="SAM" id="MobiDB-lite"/>
    </source>
</evidence>
<protein>
    <submittedName>
        <fullName evidence="4">Uncharacterized protein</fullName>
    </submittedName>
</protein>
<evidence type="ECO:0000313" key="4">
    <source>
        <dbReference type="EMBL" id="KAL3100924.1"/>
    </source>
</evidence>
<reference evidence="4 5" key="1">
    <citation type="submission" date="2024-10" db="EMBL/GenBank/DDBJ databases">
        <authorList>
            <person name="Kim D."/>
        </authorList>
    </citation>
    <scope>NUCLEOTIDE SEQUENCE [LARGE SCALE GENOMIC DNA]</scope>
    <source>
        <strain evidence="4">Taebaek</strain>
    </source>
</reference>
<feature type="compositionally biased region" description="Polar residues" evidence="2">
    <location>
        <begin position="1081"/>
        <end position="1106"/>
    </location>
</feature>
<dbReference type="EMBL" id="JBICCN010000027">
    <property type="protein sequence ID" value="KAL3100924.1"/>
    <property type="molecule type" value="Genomic_DNA"/>
</dbReference>
<feature type="compositionally biased region" description="Basic and acidic residues" evidence="2">
    <location>
        <begin position="552"/>
        <end position="561"/>
    </location>
</feature>
<feature type="region of interest" description="Disordered" evidence="2">
    <location>
        <begin position="53"/>
        <end position="107"/>
    </location>
</feature>
<feature type="compositionally biased region" description="Polar residues" evidence="2">
    <location>
        <begin position="86"/>
        <end position="104"/>
    </location>
</feature>
<feature type="compositionally biased region" description="Low complexity" evidence="2">
    <location>
        <begin position="677"/>
        <end position="691"/>
    </location>
</feature>
<feature type="compositionally biased region" description="Low complexity" evidence="2">
    <location>
        <begin position="710"/>
        <end position="721"/>
    </location>
</feature>
<sequence length="1134" mass="129608">MPFACLALNFIGIAPVGTAAESEQTSKTGSGISSAHRIDVGTANAMVAHDTTPNYYPYQRKHYGSGGGSRRQRRGNSESNDDSPRLKQQQEPLNLPTRGTTSLRRNAKAKSGQLLAIELLTDREAENRAAKKINEQLSNLTLGVVLAESHEQLTKLKELLKLALYFEQLLELFNKEWLNERELLEDAKTVLIQMDSSKKGQMADQQKLVADLQKNMNQMEEINGKIKNEMDGLLKMAESDEEFYFARHINRMKERDNQSPFLHDTIANWEKQKPYEWDRQQMRIWVKRHSTNEAANELHPLYPLAKRNATNERLVRNVSHLLMLDAAFDREARELCRQFAARVPLRNWAAIAKNMDDEAIKKFLVRPLKQFEGLDVEFNAKIQHELVDDAPADQVEEKHEQKHNAIKEMWHKFLHLFNPYDARDVDTHQRELSAQQEKCVWGMLNAVNKLELDRAKECVKGSLFIQLFIEQVFSEEQAQKLQEAKDNVDELKEVLAQLERKFQEFKAQQQKAERDAKEVKEAYERRRRTRRAIGKKSGEKVPNSAAKNKGKAKMEEAHYHDDDDDDDDFDDNNGSNNDSESDTTESGGNEEEAESSSAKNKGRSTTSKFKRIMSGITPKRKTAAGKSSKSKEEEEKHDEMMMASEDEEKMMKKQKQKQWKMPTFEPPPSARRKSSRQRNASSTSSRNTNRQQQHEPLRQIDEDSREGVHSSDGSGTSAAGAARRRRPTENDNSTNYYVNEWIDQQPEAYDTYNDRINKLRAELREAEDEYKKQEKGLKGMLNVRKHYRRLRLNKKSKSNSSQQPIVNFFGLHNELMAEWGTNSNSNNSAEEKAIFMKIYDDVVENAKKQIEEHLRRCKKPALLNEYLEKRARELFAAGPGQDFLRNMLQLSSQMTAAEKSLCAQEFRRLNHCAVYEIPEKMELNGSGVKPTRNAAHAAAGMMEHDNDVDYACFFHDKVQDCNEEEDDPALLQEWEQLKQQSQSDVQQKRHSGSINSASGRASDASVASDGAASSPLISEHGDNSPPPMMTEQFYDSGTDFATDLDREHNSLNETMNAELPGTESSSSDSAFPEIEPENKTESPTVQKNIRTSQTPLRISTRPQNTKVLERYDSRGEAIETIKPSKIGRKKTLPK</sequence>
<evidence type="ECO:0000256" key="3">
    <source>
        <dbReference type="SAM" id="SignalP"/>
    </source>
</evidence>
<proteinExistence type="predicted"/>
<keyword evidence="3" id="KW-0732">Signal</keyword>
<name>A0ABD2KDU3_HETSC</name>
<feature type="chain" id="PRO_5044877804" evidence="3">
    <location>
        <begin position="20"/>
        <end position="1134"/>
    </location>
</feature>
<feature type="compositionally biased region" description="Low complexity" evidence="2">
    <location>
        <begin position="996"/>
        <end position="1014"/>
    </location>
</feature>
<feature type="compositionally biased region" description="Acidic residues" evidence="2">
    <location>
        <begin position="562"/>
        <end position="571"/>
    </location>
</feature>
<feature type="region of interest" description="Disordered" evidence="2">
    <location>
        <begin position="1056"/>
        <end position="1111"/>
    </location>
</feature>
<gene>
    <name evidence="4" type="ORF">niasHS_001384</name>
</gene>
<comment type="caution">
    <text evidence="4">The sequence shown here is derived from an EMBL/GenBank/DDBJ whole genome shotgun (WGS) entry which is preliminary data.</text>
</comment>
<accession>A0ABD2KDU3</accession>
<evidence type="ECO:0000256" key="1">
    <source>
        <dbReference type="SAM" id="Coils"/>
    </source>
</evidence>
<feature type="compositionally biased region" description="Basic and acidic residues" evidence="2">
    <location>
        <begin position="692"/>
        <end position="709"/>
    </location>
</feature>
<keyword evidence="1" id="KW-0175">Coiled coil</keyword>
<dbReference type="Proteomes" id="UP001620645">
    <property type="component" value="Unassembled WGS sequence"/>
</dbReference>
<feature type="compositionally biased region" description="Basic and acidic residues" evidence="2">
    <location>
        <begin position="511"/>
        <end position="524"/>
    </location>
</feature>
<feature type="coiled-coil region" evidence="1">
    <location>
        <begin position="749"/>
        <end position="783"/>
    </location>
</feature>
<feature type="signal peptide" evidence="3">
    <location>
        <begin position="1"/>
        <end position="19"/>
    </location>
</feature>
<dbReference type="AlphaFoldDB" id="A0ABD2KDU3"/>
<organism evidence="4 5">
    <name type="scientific">Heterodera schachtii</name>
    <name type="common">Sugarbeet cyst nematode worm</name>
    <name type="synonym">Tylenchus schachtii</name>
    <dbReference type="NCBI Taxonomy" id="97005"/>
    <lineage>
        <taxon>Eukaryota</taxon>
        <taxon>Metazoa</taxon>
        <taxon>Ecdysozoa</taxon>
        <taxon>Nematoda</taxon>
        <taxon>Chromadorea</taxon>
        <taxon>Rhabditida</taxon>
        <taxon>Tylenchina</taxon>
        <taxon>Tylenchomorpha</taxon>
        <taxon>Tylenchoidea</taxon>
        <taxon>Heteroderidae</taxon>
        <taxon>Heteroderinae</taxon>
        <taxon>Heterodera</taxon>
    </lineage>
</organism>
<feature type="region of interest" description="Disordered" evidence="2">
    <location>
        <begin position="507"/>
        <end position="738"/>
    </location>
</feature>
<feature type="compositionally biased region" description="Acidic residues" evidence="2">
    <location>
        <begin position="579"/>
        <end position="594"/>
    </location>
</feature>
<keyword evidence="5" id="KW-1185">Reference proteome</keyword>
<feature type="region of interest" description="Disordered" evidence="2">
    <location>
        <begin position="977"/>
        <end position="1034"/>
    </location>
</feature>
<feature type="compositionally biased region" description="Basic residues" evidence="2">
    <location>
        <begin position="525"/>
        <end position="534"/>
    </location>
</feature>
<feature type="coiled-coil region" evidence="1">
    <location>
        <begin position="202"/>
        <end position="229"/>
    </location>
</feature>